<keyword evidence="3" id="KW-1185">Reference proteome</keyword>
<dbReference type="EMBL" id="JBHMBS010000013">
    <property type="protein sequence ID" value="MFB9678896.1"/>
    <property type="molecule type" value="Genomic_DNA"/>
</dbReference>
<evidence type="ECO:0000256" key="1">
    <source>
        <dbReference type="SAM" id="MobiDB-lite"/>
    </source>
</evidence>
<sequence>MTVIGGAPATGERTPGPSPILSPILLADPAVRRTRAASRRVRDALAARWR</sequence>
<protein>
    <submittedName>
        <fullName evidence="2">Uncharacterized protein</fullName>
    </submittedName>
</protein>
<comment type="caution">
    <text evidence="2">The sequence shown here is derived from an EMBL/GenBank/DDBJ whole genome shotgun (WGS) entry which is preliminary data.</text>
</comment>
<organism evidence="2 3">
    <name type="scientific">Streptosporangium vulgare</name>
    <dbReference type="NCBI Taxonomy" id="46190"/>
    <lineage>
        <taxon>Bacteria</taxon>
        <taxon>Bacillati</taxon>
        <taxon>Actinomycetota</taxon>
        <taxon>Actinomycetes</taxon>
        <taxon>Streptosporangiales</taxon>
        <taxon>Streptosporangiaceae</taxon>
        <taxon>Streptosporangium</taxon>
    </lineage>
</organism>
<feature type="region of interest" description="Disordered" evidence="1">
    <location>
        <begin position="1"/>
        <end position="21"/>
    </location>
</feature>
<dbReference type="RefSeq" id="WP_386160129.1">
    <property type="nucleotide sequence ID" value="NZ_JBHMBS010000013.1"/>
</dbReference>
<accession>A0ABV5TJ29</accession>
<evidence type="ECO:0000313" key="2">
    <source>
        <dbReference type="EMBL" id="MFB9678896.1"/>
    </source>
</evidence>
<dbReference type="Proteomes" id="UP001589610">
    <property type="component" value="Unassembled WGS sequence"/>
</dbReference>
<reference evidence="2 3" key="1">
    <citation type="submission" date="2024-09" db="EMBL/GenBank/DDBJ databases">
        <authorList>
            <person name="Sun Q."/>
            <person name="Mori K."/>
        </authorList>
    </citation>
    <scope>NUCLEOTIDE SEQUENCE [LARGE SCALE GENOMIC DNA]</scope>
    <source>
        <strain evidence="2 3">JCM 3028</strain>
    </source>
</reference>
<proteinExistence type="predicted"/>
<evidence type="ECO:0000313" key="3">
    <source>
        <dbReference type="Proteomes" id="UP001589610"/>
    </source>
</evidence>
<name>A0ABV5TJ29_9ACTN</name>
<gene>
    <name evidence="2" type="ORF">ACFFRH_25735</name>
</gene>